<dbReference type="OrthoDB" id="18487at2759"/>
<dbReference type="InterPro" id="IPR002049">
    <property type="entry name" value="LE_dom"/>
</dbReference>
<name>A0A814C7B4_ADIRI</name>
<organism evidence="8 11">
    <name type="scientific">Adineta ricciae</name>
    <name type="common">Rotifer</name>
    <dbReference type="NCBI Taxonomy" id="249248"/>
    <lineage>
        <taxon>Eukaryota</taxon>
        <taxon>Metazoa</taxon>
        <taxon>Spiralia</taxon>
        <taxon>Gnathifera</taxon>
        <taxon>Rotifera</taxon>
        <taxon>Eurotatoria</taxon>
        <taxon>Bdelloidea</taxon>
        <taxon>Adinetida</taxon>
        <taxon>Adinetidae</taxon>
        <taxon>Adineta</taxon>
    </lineage>
</organism>
<dbReference type="InterPro" id="IPR000742">
    <property type="entry name" value="EGF"/>
</dbReference>
<feature type="chain" id="PRO_5036224009" evidence="5">
    <location>
        <begin position="22"/>
        <end position="202"/>
    </location>
</feature>
<evidence type="ECO:0000313" key="8">
    <source>
        <dbReference type="EMBL" id="CAF0936143.1"/>
    </source>
</evidence>
<feature type="signal peptide" evidence="5">
    <location>
        <begin position="1"/>
        <end position="21"/>
    </location>
</feature>
<dbReference type="Pfam" id="PF00008">
    <property type="entry name" value="EGF"/>
    <property type="match status" value="1"/>
</dbReference>
<dbReference type="InterPro" id="IPR002557">
    <property type="entry name" value="Chitin-bd_dom"/>
</dbReference>
<feature type="disulfide bond" evidence="4">
    <location>
        <begin position="131"/>
        <end position="140"/>
    </location>
</feature>
<dbReference type="PROSITE" id="PS01186">
    <property type="entry name" value="EGF_2"/>
    <property type="match status" value="3"/>
</dbReference>
<sequence length="202" mass="22252">MSFIVEQFLLVLSFLAILISTQEIASKACACYNQGICDPQTGSCICPAGFLGRQCEQSQPTTLCNNVVCKNSGVCNILSATESSCWCLLGFHGEYCERQQAASRCTQVQCQNGATCYEHSPGSSVFAYCVCPPGFTGRFCETEYFRCPQAGTFADEYKCAQGFYFLCDYSNRRIAGRCPRGLRFNLMKMSCDHSSTVTCPNK</sequence>
<dbReference type="GO" id="GO:0008061">
    <property type="term" value="F:chitin binding"/>
    <property type="evidence" value="ECO:0007669"/>
    <property type="project" value="InterPro"/>
</dbReference>
<proteinExistence type="predicted"/>
<dbReference type="PROSITE" id="PS50026">
    <property type="entry name" value="EGF_3"/>
    <property type="match status" value="3"/>
</dbReference>
<dbReference type="AlphaFoldDB" id="A0A814C7B4"/>
<dbReference type="Proteomes" id="UP000663852">
    <property type="component" value="Unassembled WGS sequence"/>
</dbReference>
<feature type="disulfide bond" evidence="4">
    <location>
        <begin position="46"/>
        <end position="55"/>
    </location>
</feature>
<dbReference type="PRINTS" id="PR00011">
    <property type="entry name" value="EGFLAMININ"/>
</dbReference>
<gene>
    <name evidence="8" type="ORF">EDS130_LOCUS11567</name>
    <name evidence="9" type="ORF">XAT740_LOCUS22043</name>
</gene>
<dbReference type="SUPFAM" id="SSF57196">
    <property type="entry name" value="EGF/Laminin"/>
    <property type="match status" value="3"/>
</dbReference>
<dbReference type="GO" id="GO:0005576">
    <property type="term" value="C:extracellular region"/>
    <property type="evidence" value="ECO:0007669"/>
    <property type="project" value="InterPro"/>
</dbReference>
<evidence type="ECO:0000313" key="9">
    <source>
        <dbReference type="EMBL" id="CAF1171191.1"/>
    </source>
</evidence>
<dbReference type="SUPFAM" id="SSF57625">
    <property type="entry name" value="Invertebrate chitin-binding proteins"/>
    <property type="match status" value="1"/>
</dbReference>
<evidence type="ECO:0000259" key="6">
    <source>
        <dbReference type="PROSITE" id="PS50026"/>
    </source>
</evidence>
<keyword evidence="3 4" id="KW-1015">Disulfide bond</keyword>
<evidence type="ECO:0000313" key="11">
    <source>
        <dbReference type="Proteomes" id="UP000663852"/>
    </source>
</evidence>
<dbReference type="InterPro" id="IPR036508">
    <property type="entry name" value="Chitin-bd_dom_sf"/>
</dbReference>
<dbReference type="Pfam" id="PF00053">
    <property type="entry name" value="EGF_laminin"/>
    <property type="match status" value="1"/>
</dbReference>
<dbReference type="Gene3D" id="2.10.25.10">
    <property type="entry name" value="Laminin"/>
    <property type="match status" value="2"/>
</dbReference>
<dbReference type="PROSITE" id="PS00022">
    <property type="entry name" value="EGF_1"/>
    <property type="match status" value="3"/>
</dbReference>
<dbReference type="EMBL" id="CAJNOR010001607">
    <property type="protein sequence ID" value="CAF1171191.1"/>
    <property type="molecule type" value="Genomic_DNA"/>
</dbReference>
<accession>A0A814C7B4</accession>
<evidence type="ECO:0000256" key="3">
    <source>
        <dbReference type="ARBA" id="ARBA00023157"/>
    </source>
</evidence>
<evidence type="ECO:0000259" key="7">
    <source>
        <dbReference type="PROSITE" id="PS50940"/>
    </source>
</evidence>
<dbReference type="Gene3D" id="2.170.140.10">
    <property type="entry name" value="Chitin binding domain"/>
    <property type="match status" value="1"/>
</dbReference>
<dbReference type="PROSITE" id="PS50940">
    <property type="entry name" value="CHIT_BIND_II"/>
    <property type="match status" value="1"/>
</dbReference>
<feature type="domain" description="EGF-like" evidence="6">
    <location>
        <begin position="25"/>
        <end position="56"/>
    </location>
</feature>
<feature type="domain" description="EGF-like" evidence="6">
    <location>
        <begin position="101"/>
        <end position="141"/>
    </location>
</feature>
<dbReference type="SMART" id="SM00494">
    <property type="entry name" value="ChtBD2"/>
    <property type="match status" value="1"/>
</dbReference>
<evidence type="ECO:0000313" key="10">
    <source>
        <dbReference type="Proteomes" id="UP000663828"/>
    </source>
</evidence>
<comment type="caution">
    <text evidence="4">Lacks conserved residue(s) required for the propagation of feature annotation.</text>
</comment>
<dbReference type="EMBL" id="CAJNOJ010000042">
    <property type="protein sequence ID" value="CAF0936143.1"/>
    <property type="molecule type" value="Genomic_DNA"/>
</dbReference>
<feature type="disulfide bond" evidence="4">
    <location>
        <begin position="87"/>
        <end position="96"/>
    </location>
</feature>
<dbReference type="SMART" id="SM00181">
    <property type="entry name" value="EGF"/>
    <property type="match status" value="3"/>
</dbReference>
<keyword evidence="2" id="KW-0677">Repeat</keyword>
<evidence type="ECO:0000256" key="4">
    <source>
        <dbReference type="PROSITE-ProRule" id="PRU00076"/>
    </source>
</evidence>
<keyword evidence="1 4" id="KW-0245">EGF-like domain</keyword>
<evidence type="ECO:0000256" key="5">
    <source>
        <dbReference type="SAM" id="SignalP"/>
    </source>
</evidence>
<dbReference type="Proteomes" id="UP000663828">
    <property type="component" value="Unassembled WGS sequence"/>
</dbReference>
<feature type="domain" description="Chitin-binding type-2" evidence="7">
    <location>
        <begin position="144"/>
        <end position="201"/>
    </location>
</feature>
<feature type="domain" description="EGF-like" evidence="6">
    <location>
        <begin position="60"/>
        <end position="97"/>
    </location>
</feature>
<comment type="caution">
    <text evidence="8">The sequence shown here is derived from an EMBL/GenBank/DDBJ whole genome shotgun (WGS) entry which is preliminary data.</text>
</comment>
<evidence type="ECO:0000256" key="2">
    <source>
        <dbReference type="ARBA" id="ARBA00022737"/>
    </source>
</evidence>
<protein>
    <submittedName>
        <fullName evidence="8">Uncharacterized protein</fullName>
    </submittedName>
</protein>
<keyword evidence="10" id="KW-1185">Reference proteome</keyword>
<reference evidence="8" key="1">
    <citation type="submission" date="2021-02" db="EMBL/GenBank/DDBJ databases">
        <authorList>
            <person name="Nowell W R."/>
        </authorList>
    </citation>
    <scope>NUCLEOTIDE SEQUENCE</scope>
</reference>
<keyword evidence="5" id="KW-0732">Signal</keyword>
<dbReference type="InterPro" id="IPR051022">
    <property type="entry name" value="Notch_Cell-Fate_Det"/>
</dbReference>
<dbReference type="PANTHER" id="PTHR24049">
    <property type="entry name" value="CRUMBS FAMILY MEMBER"/>
    <property type="match status" value="1"/>
</dbReference>
<evidence type="ECO:0000256" key="1">
    <source>
        <dbReference type="ARBA" id="ARBA00022536"/>
    </source>
</evidence>
<dbReference type="CDD" id="cd00055">
    <property type="entry name" value="EGF_Lam"/>
    <property type="match status" value="1"/>
</dbReference>